<evidence type="ECO:0000256" key="7">
    <source>
        <dbReference type="ARBA" id="ARBA00023186"/>
    </source>
</evidence>
<sequence>MTRVQAPPHSKSIVMNITKDTAVTINYKIHELLAGGVAVKLLDKGDVAYLHGGYDNIFAKVEAALDGKQKGDAVTVDLAVADAFGERDESLKRTIPKGEFPAGVKVGGQLRGTNDQGLPQIYNVVKIKGPVVLLDGNHPLAGFALRFSAVVNEVREASEEEIAHKHVHGGHGHHH</sequence>
<dbReference type="PANTHER" id="PTHR47861:SF3">
    <property type="entry name" value="FKBP-TYPE PEPTIDYL-PROLYL CIS-TRANS ISOMERASE SLYD"/>
    <property type="match status" value="1"/>
</dbReference>
<dbReference type="InterPro" id="IPR046357">
    <property type="entry name" value="PPIase_dom_sf"/>
</dbReference>
<comment type="caution">
    <text evidence="9">The sequence shown here is derived from an EMBL/GenBank/DDBJ whole genome shotgun (WGS) entry which is preliminary data.</text>
</comment>
<dbReference type="AlphaFoldDB" id="B7X368"/>
<keyword evidence="8 9" id="KW-0413">Isomerase</keyword>
<dbReference type="Gene3D" id="3.10.50.40">
    <property type="match status" value="1"/>
</dbReference>
<comment type="catalytic activity">
    <reaction evidence="1">
        <text>[protein]-peptidylproline (omega=180) = [protein]-peptidylproline (omega=0)</text>
        <dbReference type="Rhea" id="RHEA:16237"/>
        <dbReference type="Rhea" id="RHEA-COMP:10747"/>
        <dbReference type="Rhea" id="RHEA-COMP:10748"/>
        <dbReference type="ChEBI" id="CHEBI:83833"/>
        <dbReference type="ChEBI" id="CHEBI:83834"/>
        <dbReference type="EC" id="5.2.1.8"/>
    </reaction>
</comment>
<proteinExistence type="inferred from homology"/>
<dbReference type="Proteomes" id="UP000003039">
    <property type="component" value="Unassembled WGS sequence"/>
</dbReference>
<protein>
    <recommendedName>
        <fullName evidence="4">peptidylprolyl isomerase</fullName>
        <ecNumber evidence="4">5.2.1.8</ecNumber>
    </recommendedName>
</protein>
<dbReference type="eggNOG" id="COG1047">
    <property type="taxonomic scope" value="Bacteria"/>
</dbReference>
<accession>B7X368</accession>
<gene>
    <name evidence="9" type="ORF">CtesDRAFT_PD5245</name>
</gene>
<evidence type="ECO:0000256" key="3">
    <source>
        <dbReference type="ARBA" id="ARBA00006577"/>
    </source>
</evidence>
<evidence type="ECO:0000256" key="4">
    <source>
        <dbReference type="ARBA" id="ARBA00013194"/>
    </source>
</evidence>
<dbReference type="SUPFAM" id="SSF54534">
    <property type="entry name" value="FKBP-like"/>
    <property type="match status" value="1"/>
</dbReference>
<evidence type="ECO:0000256" key="1">
    <source>
        <dbReference type="ARBA" id="ARBA00000971"/>
    </source>
</evidence>
<evidence type="ECO:0000256" key="2">
    <source>
        <dbReference type="ARBA" id="ARBA00004496"/>
    </source>
</evidence>
<dbReference type="GO" id="GO:0003755">
    <property type="term" value="F:peptidyl-prolyl cis-trans isomerase activity"/>
    <property type="evidence" value="ECO:0007669"/>
    <property type="project" value="UniProtKB-KW"/>
</dbReference>
<name>B7X368_COMTK</name>
<evidence type="ECO:0000256" key="6">
    <source>
        <dbReference type="ARBA" id="ARBA00023110"/>
    </source>
</evidence>
<keyword evidence="7" id="KW-0143">Chaperone</keyword>
<evidence type="ECO:0000256" key="5">
    <source>
        <dbReference type="ARBA" id="ARBA00022490"/>
    </source>
</evidence>
<evidence type="ECO:0000313" key="10">
    <source>
        <dbReference type="Proteomes" id="UP000003039"/>
    </source>
</evidence>
<keyword evidence="5" id="KW-0963">Cytoplasm</keyword>
<evidence type="ECO:0000256" key="8">
    <source>
        <dbReference type="ARBA" id="ARBA00023235"/>
    </source>
</evidence>
<comment type="similarity">
    <text evidence="3">Belongs to the FKBP-type PPIase family.</text>
</comment>
<keyword evidence="6" id="KW-0697">Rotamase</keyword>
<comment type="subcellular location">
    <subcellularLocation>
        <location evidence="2">Cytoplasm</location>
    </subcellularLocation>
</comment>
<evidence type="ECO:0000313" key="9">
    <source>
        <dbReference type="EMBL" id="EED70297.1"/>
    </source>
</evidence>
<dbReference type="EMBL" id="AAUJ02000001">
    <property type="protein sequence ID" value="EED70297.1"/>
    <property type="molecule type" value="Genomic_DNA"/>
</dbReference>
<organism evidence="9 10">
    <name type="scientific">Comamonas testosteroni (strain DSM 14576 / KF-1)</name>
    <name type="common">Pseudomonas testosteroni</name>
    <dbReference type="NCBI Taxonomy" id="399795"/>
    <lineage>
        <taxon>Bacteria</taxon>
        <taxon>Pseudomonadati</taxon>
        <taxon>Pseudomonadota</taxon>
        <taxon>Betaproteobacteria</taxon>
        <taxon>Burkholderiales</taxon>
        <taxon>Comamonadaceae</taxon>
        <taxon>Comamonas</taxon>
    </lineage>
</organism>
<dbReference type="PANTHER" id="PTHR47861">
    <property type="entry name" value="FKBP-TYPE PEPTIDYL-PROLYL CIS-TRANS ISOMERASE SLYD"/>
    <property type="match status" value="1"/>
</dbReference>
<dbReference type="EC" id="5.2.1.8" evidence="4"/>
<reference evidence="9 10" key="1">
    <citation type="journal article" date="2004" name="Appl. Environ. Microbiol.">
        <title>Mineralization of individual congeners of linear alkylbenzenesulfonate by defined pairs of heterotrophic bacteria.</title>
        <authorList>
            <person name="Schleheck D."/>
            <person name="Knepper T.P."/>
            <person name="Fischer K."/>
            <person name="Cook A.M."/>
        </authorList>
    </citation>
    <scope>NUCLEOTIDE SEQUENCE [LARGE SCALE GENOMIC DNA]</scope>
    <source>
        <strain evidence="10">DSM 14576 / KF-1</strain>
    </source>
</reference>
<dbReference type="GO" id="GO:0005737">
    <property type="term" value="C:cytoplasm"/>
    <property type="evidence" value="ECO:0007669"/>
    <property type="project" value="UniProtKB-SubCell"/>
</dbReference>